<dbReference type="Pfam" id="PF00381">
    <property type="entry name" value="PTS-HPr"/>
    <property type="match status" value="1"/>
</dbReference>
<evidence type="ECO:0000313" key="6">
    <source>
        <dbReference type="EMBL" id="RRS01043.1"/>
    </source>
</evidence>
<sequence length="89" mass="9532">MIKTTVTISNKLGLHARASAKLTKLASSFPCEVHLSRNDRRVNAKSIMGVMMLAAGVGTAIELECEGDREEDASKAILALINDKFGEGE</sequence>
<dbReference type="InterPro" id="IPR000032">
    <property type="entry name" value="HPr-like"/>
</dbReference>
<dbReference type="InterPro" id="IPR002114">
    <property type="entry name" value="PTS_HPr_Ser_P_site"/>
</dbReference>
<dbReference type="PROSITE" id="PS51350">
    <property type="entry name" value="PTS_HPR_DOM"/>
    <property type="match status" value="1"/>
</dbReference>
<organism evidence="6 7">
    <name type="scientific">Aquabacterium soli</name>
    <dbReference type="NCBI Taxonomy" id="2493092"/>
    <lineage>
        <taxon>Bacteria</taxon>
        <taxon>Pseudomonadati</taxon>
        <taxon>Pseudomonadota</taxon>
        <taxon>Betaproteobacteria</taxon>
        <taxon>Burkholderiales</taxon>
        <taxon>Aquabacterium</taxon>
    </lineage>
</organism>
<keyword evidence="7" id="KW-1185">Reference proteome</keyword>
<feature type="domain" description="HPr" evidence="5">
    <location>
        <begin position="1"/>
        <end position="88"/>
    </location>
</feature>
<dbReference type="InterPro" id="IPR050399">
    <property type="entry name" value="HPr"/>
</dbReference>
<evidence type="ECO:0000256" key="2">
    <source>
        <dbReference type="ARBA" id="ARBA00010736"/>
    </source>
</evidence>
<name>A0A3R8TPU3_9BURK</name>
<protein>
    <submittedName>
        <fullName evidence="6">HPr family phosphocarrier protein</fullName>
    </submittedName>
</protein>
<dbReference type="PANTHER" id="PTHR33705:SF2">
    <property type="entry name" value="PHOSPHOCARRIER PROTEIN NPR"/>
    <property type="match status" value="1"/>
</dbReference>
<dbReference type="InterPro" id="IPR035895">
    <property type="entry name" value="HPr-like_sf"/>
</dbReference>
<dbReference type="AlphaFoldDB" id="A0A3R8TPU3"/>
<evidence type="ECO:0000313" key="7">
    <source>
        <dbReference type="Proteomes" id="UP000269265"/>
    </source>
</evidence>
<dbReference type="Proteomes" id="UP000269265">
    <property type="component" value="Unassembled WGS sequence"/>
</dbReference>
<dbReference type="PANTHER" id="PTHR33705">
    <property type="entry name" value="PHOSPHOCARRIER PROTEIN HPR"/>
    <property type="match status" value="1"/>
</dbReference>
<dbReference type="PROSITE" id="PS00589">
    <property type="entry name" value="PTS_HPR_SER"/>
    <property type="match status" value="1"/>
</dbReference>
<evidence type="ECO:0000256" key="1">
    <source>
        <dbReference type="ARBA" id="ARBA00004496"/>
    </source>
</evidence>
<dbReference type="Gene3D" id="3.30.1340.10">
    <property type="entry name" value="HPr-like"/>
    <property type="match status" value="1"/>
</dbReference>
<dbReference type="GO" id="GO:0005737">
    <property type="term" value="C:cytoplasm"/>
    <property type="evidence" value="ECO:0007669"/>
    <property type="project" value="UniProtKB-SubCell"/>
</dbReference>
<keyword evidence="3" id="KW-0963">Cytoplasm</keyword>
<dbReference type="InterPro" id="IPR001020">
    <property type="entry name" value="PTS_HPr_His_P_site"/>
</dbReference>
<gene>
    <name evidence="6" type="ORF">EIP75_22215</name>
</gene>
<dbReference type="GO" id="GO:0009401">
    <property type="term" value="P:phosphoenolpyruvate-dependent sugar phosphotransferase system"/>
    <property type="evidence" value="ECO:0007669"/>
    <property type="project" value="UniProtKB-KW"/>
</dbReference>
<evidence type="ECO:0000256" key="3">
    <source>
        <dbReference type="ARBA" id="ARBA00022490"/>
    </source>
</evidence>
<comment type="similarity">
    <text evidence="2">Belongs to the HPr family.</text>
</comment>
<proteinExistence type="inferred from homology"/>
<dbReference type="OrthoDB" id="9798965at2"/>
<evidence type="ECO:0000256" key="4">
    <source>
        <dbReference type="ARBA" id="ARBA00022683"/>
    </source>
</evidence>
<dbReference type="NCBIfam" id="TIGR01003">
    <property type="entry name" value="PTS_HPr_family"/>
    <property type="match status" value="1"/>
</dbReference>
<evidence type="ECO:0000259" key="5">
    <source>
        <dbReference type="PROSITE" id="PS51350"/>
    </source>
</evidence>
<dbReference type="PROSITE" id="PS00369">
    <property type="entry name" value="PTS_HPR_HIS"/>
    <property type="match status" value="1"/>
</dbReference>
<accession>A0A3R8TPU3</accession>
<dbReference type="CDD" id="cd00367">
    <property type="entry name" value="PTS-HPr_like"/>
    <property type="match status" value="1"/>
</dbReference>
<dbReference type="PRINTS" id="PR00107">
    <property type="entry name" value="PHOSPHOCPHPR"/>
</dbReference>
<dbReference type="RefSeq" id="WP_125245392.1">
    <property type="nucleotide sequence ID" value="NZ_RSED01000029.1"/>
</dbReference>
<dbReference type="SUPFAM" id="SSF55594">
    <property type="entry name" value="HPr-like"/>
    <property type="match status" value="1"/>
</dbReference>
<comment type="subcellular location">
    <subcellularLocation>
        <location evidence="1">Cytoplasm</location>
    </subcellularLocation>
</comment>
<dbReference type="EMBL" id="RSED01000029">
    <property type="protein sequence ID" value="RRS01043.1"/>
    <property type="molecule type" value="Genomic_DNA"/>
</dbReference>
<keyword evidence="4" id="KW-0598">Phosphotransferase system</keyword>
<reference evidence="6 7" key="1">
    <citation type="submission" date="2018-12" db="EMBL/GenBank/DDBJ databases">
        <title>The whole draft genome of Aquabacterium sp. SJQ9.</title>
        <authorList>
            <person name="Sun L."/>
            <person name="Gao X."/>
            <person name="Chen W."/>
            <person name="Huang K."/>
        </authorList>
    </citation>
    <scope>NUCLEOTIDE SEQUENCE [LARGE SCALE GENOMIC DNA]</scope>
    <source>
        <strain evidence="6 7">SJQ9</strain>
    </source>
</reference>
<comment type="caution">
    <text evidence="6">The sequence shown here is derived from an EMBL/GenBank/DDBJ whole genome shotgun (WGS) entry which is preliminary data.</text>
</comment>